<dbReference type="Gene3D" id="1.25.40.10">
    <property type="entry name" value="Tetratricopeptide repeat domain"/>
    <property type="match status" value="1"/>
</dbReference>
<dbReference type="PANTHER" id="PTHR47691:SF3">
    <property type="entry name" value="HTH-TYPE TRANSCRIPTIONAL REGULATOR RV0890C-RELATED"/>
    <property type="match status" value="1"/>
</dbReference>
<dbReference type="InterPro" id="IPR058852">
    <property type="entry name" value="HTH_77"/>
</dbReference>
<dbReference type="PANTHER" id="PTHR47691">
    <property type="entry name" value="REGULATOR-RELATED"/>
    <property type="match status" value="1"/>
</dbReference>
<proteinExistence type="predicted"/>
<dbReference type="Pfam" id="PF13271">
    <property type="entry name" value="DUF4062"/>
    <property type="match status" value="1"/>
</dbReference>
<protein>
    <submittedName>
        <fullName evidence="2">DUF4062 domain-containing protein</fullName>
    </submittedName>
</protein>
<dbReference type="InterPro" id="IPR049945">
    <property type="entry name" value="AAA_22"/>
</dbReference>
<dbReference type="SMART" id="SM00382">
    <property type="entry name" value="AAA"/>
    <property type="match status" value="1"/>
</dbReference>
<dbReference type="InterPro" id="IPR011990">
    <property type="entry name" value="TPR-like_helical_dom_sf"/>
</dbReference>
<dbReference type="EMBL" id="CP094528">
    <property type="protein sequence ID" value="UOE44221.1"/>
    <property type="molecule type" value="Genomic_DNA"/>
</dbReference>
<dbReference type="Pfam" id="PF13401">
    <property type="entry name" value="AAA_22"/>
    <property type="match status" value="1"/>
</dbReference>
<dbReference type="Gene3D" id="3.40.50.300">
    <property type="entry name" value="P-loop containing nucleotide triphosphate hydrolases"/>
    <property type="match status" value="1"/>
</dbReference>
<sequence>MNPARASIRTPDQRLRVFVSSTLRELAPERRAVRRAIEELRLAPVMFELGARPHPPRELYRAYLEQSDIFVGLYAERYGWIAPGEEISGLEDEYRLAPREMPKLVYVKEAAEREPRLVDLLDRIRDDDGAAYVYFADEDELAELVRGDLATLLAERFASASTRAPVWPATGEPIVVETGHVTPPPVPLSELIGRERELAQVLELLRGAARFITVTGPAGIGKSLLGLAVAHEVRDEFPDGVAFVDLAAVTSADRVAAAIAAAVGVHDTGEGGFEQKLQIALRGRRMLLLIDNFEQVIDAGTVLRDLLEELTDVSVLVTSRSLLRVSGEHGVELGPLPLPDPSRIVDRPTELQAASVRLFVARVRAVKPDFELTAENAIDVARVCVALDGVPLAIELAAARARVLPPAELLERLRRRLPLLTDGSRDLPERHRTMRGAIEWSIQLVPESAQRLFARLGVFAGPFSLEAAEAIAGAGPGADSPDVVADLEALVDASILRQRERGDRAVYTMLGAVREVAHEHLLELPDARAVHDRYAAWFIALSEEAEYALEGVSQQTWVDRLNDDADNLRAVMRHLLDTRQWTAAAHFAWMLYLYWWVGGHLGEARAWMNEVLDSGEPLDPLTEAIALYFTRAIAFWQWPEASLIPDLRRSAEGFRASGDLPGEGLAYISLGLAQLAAVTPPDPAAAAESLERALASMREAGDTWGEGHALVTIGRIELLQGRYDSALDRFAASLDIAQRRGDRHAEAIAQYHVGWVRLLLGQADEARRRFEINLDLSCRLAHDEGIAYGLEGLTAVAAQAGDAERAGVLMGAAEVLRERTGLYNMRPFIVTSPFVDRVLDGPDAIVFEAARGRGRALATADAVAVAFQAPDGARS</sequence>
<reference evidence="2 3" key="1">
    <citation type="submission" date="2022-03" db="EMBL/GenBank/DDBJ databases">
        <title>Mucilaginibacter sp. isolated from the gut of Protaetia brevitarsis seulensis larvae.</title>
        <authorList>
            <person name="Won M."/>
            <person name="Kim S.-J."/>
            <person name="Kwon S.-W."/>
        </authorList>
    </citation>
    <scope>NUCLEOTIDE SEQUENCE [LARGE SCALE GENOMIC DNA]</scope>
    <source>
        <strain evidence="2 3">CFWR-12</strain>
    </source>
</reference>
<feature type="domain" description="AAA+ ATPase" evidence="1">
    <location>
        <begin position="208"/>
        <end position="364"/>
    </location>
</feature>
<dbReference type="Pfam" id="PF25872">
    <property type="entry name" value="HTH_77"/>
    <property type="match status" value="1"/>
</dbReference>
<dbReference type="RefSeq" id="WP_243555837.1">
    <property type="nucleotide sequence ID" value="NZ_CP094528.1"/>
</dbReference>
<name>A0ABY4C247_9MICO</name>
<dbReference type="InterPro" id="IPR025139">
    <property type="entry name" value="DUF4062"/>
</dbReference>
<gene>
    <name evidence="2" type="ORF">MTO99_00005</name>
</gene>
<dbReference type="SUPFAM" id="SSF48452">
    <property type="entry name" value="TPR-like"/>
    <property type="match status" value="1"/>
</dbReference>
<evidence type="ECO:0000313" key="2">
    <source>
        <dbReference type="EMBL" id="UOE44221.1"/>
    </source>
</evidence>
<dbReference type="Proteomes" id="UP000832097">
    <property type="component" value="Chromosome"/>
</dbReference>
<keyword evidence="3" id="KW-1185">Reference proteome</keyword>
<dbReference type="SUPFAM" id="SSF52540">
    <property type="entry name" value="P-loop containing nucleoside triphosphate hydrolases"/>
    <property type="match status" value="1"/>
</dbReference>
<accession>A0ABY4C247</accession>
<organism evidence="2 3">
    <name type="scientific">Agromyces larvae</name>
    <dbReference type="NCBI Taxonomy" id="2929802"/>
    <lineage>
        <taxon>Bacteria</taxon>
        <taxon>Bacillati</taxon>
        <taxon>Actinomycetota</taxon>
        <taxon>Actinomycetes</taxon>
        <taxon>Micrococcales</taxon>
        <taxon>Microbacteriaceae</taxon>
        <taxon>Agromyces</taxon>
    </lineage>
</organism>
<dbReference type="InterPro" id="IPR027417">
    <property type="entry name" value="P-loop_NTPase"/>
</dbReference>
<evidence type="ECO:0000313" key="3">
    <source>
        <dbReference type="Proteomes" id="UP000832097"/>
    </source>
</evidence>
<dbReference type="InterPro" id="IPR003593">
    <property type="entry name" value="AAA+_ATPase"/>
</dbReference>
<dbReference type="Pfam" id="PF13424">
    <property type="entry name" value="TPR_12"/>
    <property type="match status" value="1"/>
</dbReference>
<evidence type="ECO:0000259" key="1">
    <source>
        <dbReference type="SMART" id="SM00382"/>
    </source>
</evidence>